<organism evidence="2 3">
    <name type="scientific">Rheinheimera baltica</name>
    <dbReference type="NCBI Taxonomy" id="67576"/>
    <lineage>
        <taxon>Bacteria</taxon>
        <taxon>Pseudomonadati</taxon>
        <taxon>Pseudomonadota</taxon>
        <taxon>Gammaproteobacteria</taxon>
        <taxon>Chromatiales</taxon>
        <taxon>Chromatiaceae</taxon>
        <taxon>Rheinheimera</taxon>
    </lineage>
</organism>
<dbReference type="EMBL" id="JAPJDZ010000019">
    <property type="protein sequence ID" value="MDP5136183.1"/>
    <property type="molecule type" value="Genomic_DNA"/>
</dbReference>
<gene>
    <name evidence="2" type="ORF">ORJ04_09500</name>
</gene>
<dbReference type="Pfam" id="PF24722">
    <property type="entry name" value="DUF7674"/>
    <property type="match status" value="1"/>
</dbReference>
<evidence type="ECO:0000259" key="1">
    <source>
        <dbReference type="Pfam" id="PF24722"/>
    </source>
</evidence>
<feature type="domain" description="DUF7674" evidence="1">
    <location>
        <begin position="7"/>
        <end position="118"/>
    </location>
</feature>
<sequence>MSVLEMYNEFRETFPKTTEKTDNEHIKFWGDIDPDFCYSWFESLAKTINLDMAKEVDPNEYKEVFEFLRSRFLQGDEKMKDCIDVSFTENLFWKIPFEKAQPYWTIFPDLLKGLYVNFHKRTPG</sequence>
<protein>
    <recommendedName>
        <fullName evidence="1">DUF7674 domain-containing protein</fullName>
    </recommendedName>
</protein>
<dbReference type="RefSeq" id="WP_305975422.1">
    <property type="nucleotide sequence ID" value="NZ_JAPJDZ010000019.1"/>
</dbReference>
<evidence type="ECO:0000313" key="3">
    <source>
        <dbReference type="Proteomes" id="UP001231109"/>
    </source>
</evidence>
<keyword evidence="3" id="KW-1185">Reference proteome</keyword>
<reference evidence="2 3" key="1">
    <citation type="submission" date="2022-11" db="EMBL/GenBank/DDBJ databases">
        <title>Viruses from the air-sea interface of a natural surface slick.</title>
        <authorList>
            <person name="Rahlff J."/>
            <person name="Holmfeldt K."/>
        </authorList>
    </citation>
    <scope>NUCLEOTIDE SEQUENCE [LARGE SCALE GENOMIC DNA]</scope>
    <source>
        <strain evidence="2 3">SMS4</strain>
    </source>
</reference>
<evidence type="ECO:0000313" key="2">
    <source>
        <dbReference type="EMBL" id="MDP5136183.1"/>
    </source>
</evidence>
<comment type="caution">
    <text evidence="2">The sequence shown here is derived from an EMBL/GenBank/DDBJ whole genome shotgun (WGS) entry which is preliminary data.</text>
</comment>
<name>A0ABT9HYH3_9GAMM</name>
<dbReference type="Proteomes" id="UP001231109">
    <property type="component" value="Unassembled WGS sequence"/>
</dbReference>
<accession>A0ABT9HYH3</accession>
<dbReference type="InterPro" id="IPR056091">
    <property type="entry name" value="DUF7674"/>
</dbReference>
<proteinExistence type="predicted"/>